<dbReference type="GO" id="GO:0005886">
    <property type="term" value="C:plasma membrane"/>
    <property type="evidence" value="ECO:0007669"/>
    <property type="project" value="TreeGrafter"/>
</dbReference>
<organism evidence="6 7">
    <name type="scientific">Vreelandella hamiltonii</name>
    <dbReference type="NCBI Taxonomy" id="502829"/>
    <lineage>
        <taxon>Bacteria</taxon>
        <taxon>Pseudomonadati</taxon>
        <taxon>Pseudomonadota</taxon>
        <taxon>Gammaproteobacteria</taxon>
        <taxon>Oceanospirillales</taxon>
        <taxon>Halomonadaceae</taxon>
        <taxon>Vreelandella</taxon>
    </lineage>
</organism>
<dbReference type="GO" id="GO:0043709">
    <property type="term" value="P:cell adhesion involved in single-species biofilm formation"/>
    <property type="evidence" value="ECO:0007669"/>
    <property type="project" value="TreeGrafter"/>
</dbReference>
<dbReference type="PANTHER" id="PTHR45138">
    <property type="entry name" value="REGULATORY COMPONENTS OF SENSORY TRANSDUCTION SYSTEM"/>
    <property type="match status" value="1"/>
</dbReference>
<dbReference type="NCBIfam" id="TIGR00254">
    <property type="entry name" value="GGDEF"/>
    <property type="match status" value="1"/>
</dbReference>
<accession>A0A8H9I198</accession>
<dbReference type="SMART" id="SM00267">
    <property type="entry name" value="GGDEF"/>
    <property type="match status" value="1"/>
</dbReference>
<keyword evidence="4" id="KW-0472">Membrane</keyword>
<dbReference type="GO" id="GO:1902201">
    <property type="term" value="P:negative regulation of bacterial-type flagellum-dependent cell motility"/>
    <property type="evidence" value="ECO:0007669"/>
    <property type="project" value="TreeGrafter"/>
</dbReference>
<feature type="transmembrane region" description="Helical" evidence="4">
    <location>
        <begin position="36"/>
        <end position="59"/>
    </location>
</feature>
<feature type="transmembrane region" description="Helical" evidence="4">
    <location>
        <begin position="146"/>
        <end position="165"/>
    </location>
</feature>
<dbReference type="InterPro" id="IPR000160">
    <property type="entry name" value="GGDEF_dom"/>
</dbReference>
<dbReference type="EC" id="2.7.7.65" evidence="2"/>
<dbReference type="Proteomes" id="UP000623776">
    <property type="component" value="Unassembled WGS sequence"/>
</dbReference>
<dbReference type="FunFam" id="3.30.70.270:FF:000001">
    <property type="entry name" value="Diguanylate cyclase domain protein"/>
    <property type="match status" value="1"/>
</dbReference>
<keyword evidence="4" id="KW-0812">Transmembrane</keyword>
<dbReference type="AlphaFoldDB" id="A0A8H9I198"/>
<dbReference type="EMBL" id="BMXN01000003">
    <property type="protein sequence ID" value="GGW21053.1"/>
    <property type="molecule type" value="Genomic_DNA"/>
</dbReference>
<dbReference type="PROSITE" id="PS50887">
    <property type="entry name" value="GGDEF"/>
    <property type="match status" value="1"/>
</dbReference>
<dbReference type="Pfam" id="PF00990">
    <property type="entry name" value="GGDEF"/>
    <property type="match status" value="1"/>
</dbReference>
<protein>
    <recommendedName>
        <fullName evidence="2">diguanylate cyclase</fullName>
        <ecNumber evidence="2">2.7.7.65</ecNumber>
    </recommendedName>
</protein>
<dbReference type="CDD" id="cd01949">
    <property type="entry name" value="GGDEF"/>
    <property type="match status" value="1"/>
</dbReference>
<keyword evidence="7" id="KW-1185">Reference proteome</keyword>
<evidence type="ECO:0000313" key="7">
    <source>
        <dbReference type="Proteomes" id="UP000623776"/>
    </source>
</evidence>
<feature type="transmembrane region" description="Helical" evidence="4">
    <location>
        <begin position="97"/>
        <end position="115"/>
    </location>
</feature>
<keyword evidence="4" id="KW-1133">Transmembrane helix</keyword>
<evidence type="ECO:0000256" key="4">
    <source>
        <dbReference type="SAM" id="Phobius"/>
    </source>
</evidence>
<dbReference type="InterPro" id="IPR043128">
    <property type="entry name" value="Rev_trsase/Diguanyl_cyclase"/>
</dbReference>
<feature type="transmembrane region" description="Helical" evidence="4">
    <location>
        <begin position="121"/>
        <end position="139"/>
    </location>
</feature>
<proteinExistence type="predicted"/>
<dbReference type="Gene3D" id="3.30.70.270">
    <property type="match status" value="1"/>
</dbReference>
<comment type="catalytic activity">
    <reaction evidence="3">
        <text>2 GTP = 3',3'-c-di-GMP + 2 diphosphate</text>
        <dbReference type="Rhea" id="RHEA:24898"/>
        <dbReference type="ChEBI" id="CHEBI:33019"/>
        <dbReference type="ChEBI" id="CHEBI:37565"/>
        <dbReference type="ChEBI" id="CHEBI:58805"/>
        <dbReference type="EC" id="2.7.7.65"/>
    </reaction>
</comment>
<dbReference type="RefSeq" id="WP_189462847.1">
    <property type="nucleotide sequence ID" value="NZ_BMXN01000003.1"/>
</dbReference>
<dbReference type="InterPro" id="IPR029787">
    <property type="entry name" value="Nucleotide_cyclase"/>
</dbReference>
<reference evidence="7" key="1">
    <citation type="journal article" date="2019" name="Int. J. Syst. Evol. Microbiol.">
        <title>The Global Catalogue of Microorganisms (GCM) 10K type strain sequencing project: providing services to taxonomists for standard genome sequencing and annotation.</title>
        <authorList>
            <consortium name="The Broad Institute Genomics Platform"/>
            <consortium name="The Broad Institute Genome Sequencing Center for Infectious Disease"/>
            <person name="Wu L."/>
            <person name="Ma J."/>
        </authorList>
    </citation>
    <scope>NUCLEOTIDE SEQUENCE [LARGE SCALE GENOMIC DNA]</scope>
    <source>
        <strain evidence="7">KCTC 22154</strain>
    </source>
</reference>
<dbReference type="SUPFAM" id="SSF55073">
    <property type="entry name" value="Nucleotide cyclase"/>
    <property type="match status" value="1"/>
</dbReference>
<feature type="domain" description="GGDEF" evidence="5">
    <location>
        <begin position="262"/>
        <end position="395"/>
    </location>
</feature>
<evidence type="ECO:0000313" key="6">
    <source>
        <dbReference type="EMBL" id="GGW21053.1"/>
    </source>
</evidence>
<gene>
    <name evidence="6" type="ORF">GCM10007157_06410</name>
</gene>
<dbReference type="PANTHER" id="PTHR45138:SF9">
    <property type="entry name" value="DIGUANYLATE CYCLASE DGCM-RELATED"/>
    <property type="match status" value="1"/>
</dbReference>
<sequence length="396" mass="44385">MALKQQYRVHEWTGQFCDAMLEQDYRRTMMEGARHTFSLAVSVAALVFAMFAISDYFLLGPGERFQRIMAMRAVVVGSCLWVAFFVRHWGGNVYRHWLHALPLWVLATGVILIVPLRPESLPTQITAVVVATMAFFLLIPNLLTVALPASLFLNIGFLLAALQFTGIDAIVALRIALLLIMGVVVGFCALLRLESLQRKQYALLCEERGQNQLLHQEIARRKALEEQLRHVAEHDALTRLNNRAHFMMLANKSLQRCGVEKAPFSLFMIDVDHFKRINDTWGHLYGDWVLTRIAEVCEQSLRPGDVIGRFGGEEFIVALPNTTASDAQQVAERLKQRVAELASTGDMASLRLSVTIGVATAQDGHSELEDLIQRADELLYVGKRAGRDRVVVCTDG</sequence>
<comment type="cofactor">
    <cofactor evidence="1">
        <name>Mg(2+)</name>
        <dbReference type="ChEBI" id="CHEBI:18420"/>
    </cofactor>
</comment>
<dbReference type="GO" id="GO:0052621">
    <property type="term" value="F:diguanylate cyclase activity"/>
    <property type="evidence" value="ECO:0007669"/>
    <property type="project" value="UniProtKB-EC"/>
</dbReference>
<evidence type="ECO:0000256" key="2">
    <source>
        <dbReference type="ARBA" id="ARBA00012528"/>
    </source>
</evidence>
<evidence type="ECO:0000256" key="3">
    <source>
        <dbReference type="ARBA" id="ARBA00034247"/>
    </source>
</evidence>
<feature type="transmembrane region" description="Helical" evidence="4">
    <location>
        <begin position="171"/>
        <end position="191"/>
    </location>
</feature>
<evidence type="ECO:0000256" key="1">
    <source>
        <dbReference type="ARBA" id="ARBA00001946"/>
    </source>
</evidence>
<evidence type="ECO:0000259" key="5">
    <source>
        <dbReference type="PROSITE" id="PS50887"/>
    </source>
</evidence>
<feature type="transmembrane region" description="Helical" evidence="4">
    <location>
        <begin position="65"/>
        <end position="85"/>
    </location>
</feature>
<name>A0A8H9I198_9GAMM</name>
<dbReference type="InterPro" id="IPR050469">
    <property type="entry name" value="Diguanylate_Cyclase"/>
</dbReference>
<comment type="caution">
    <text evidence="6">The sequence shown here is derived from an EMBL/GenBank/DDBJ whole genome shotgun (WGS) entry which is preliminary data.</text>
</comment>